<evidence type="ECO:0000313" key="2">
    <source>
        <dbReference type="EMBL" id="MDR6299967.1"/>
    </source>
</evidence>
<dbReference type="RefSeq" id="WP_228249748.1">
    <property type="nucleotide sequence ID" value="NZ_JAVDQA010000001.1"/>
</dbReference>
<dbReference type="InterPro" id="IPR037152">
    <property type="entry name" value="L-asparaginase_N_sf"/>
</dbReference>
<gene>
    <name evidence="2" type="ORF">GGR31_000583</name>
</gene>
<evidence type="ECO:0000313" key="3">
    <source>
        <dbReference type="Proteomes" id="UP001257659"/>
    </source>
</evidence>
<dbReference type="PRINTS" id="PR00139">
    <property type="entry name" value="ASNGLNASE"/>
</dbReference>
<organism evidence="2 3">
    <name type="scientific">Mesonia maritima</name>
    <dbReference type="NCBI Taxonomy" id="1793873"/>
    <lineage>
        <taxon>Bacteria</taxon>
        <taxon>Pseudomonadati</taxon>
        <taxon>Bacteroidota</taxon>
        <taxon>Flavobacteriia</taxon>
        <taxon>Flavobacteriales</taxon>
        <taxon>Flavobacteriaceae</taxon>
        <taxon>Mesonia</taxon>
    </lineage>
</organism>
<reference evidence="2 3" key="1">
    <citation type="submission" date="2023-07" db="EMBL/GenBank/DDBJ databases">
        <title>Genomic Encyclopedia of Type Strains, Phase IV (KMG-IV): sequencing the most valuable type-strain genomes for metagenomic binning, comparative biology and taxonomic classification.</title>
        <authorList>
            <person name="Goeker M."/>
        </authorList>
    </citation>
    <scope>NUCLEOTIDE SEQUENCE [LARGE SCALE GENOMIC DNA]</scope>
    <source>
        <strain evidence="2 3">DSM 102814</strain>
    </source>
</reference>
<dbReference type="PIRSF" id="PIRSF500176">
    <property type="entry name" value="L_ASNase"/>
    <property type="match status" value="1"/>
</dbReference>
<dbReference type="Gene3D" id="3.40.50.1170">
    <property type="entry name" value="L-asparaginase, N-terminal domain"/>
    <property type="match status" value="1"/>
</dbReference>
<dbReference type="SUPFAM" id="SSF53774">
    <property type="entry name" value="Glutaminase/Asparaginase"/>
    <property type="match status" value="1"/>
</dbReference>
<proteinExistence type="predicted"/>
<comment type="caution">
    <text evidence="2">The sequence shown here is derived from an EMBL/GenBank/DDBJ whole genome shotgun (WGS) entry which is preliminary data.</text>
</comment>
<feature type="domain" description="L-asparaginase N-terminal" evidence="1">
    <location>
        <begin position="2"/>
        <end position="149"/>
    </location>
</feature>
<name>A0ABU1K4M4_9FLAO</name>
<dbReference type="EMBL" id="JAVDQA010000001">
    <property type="protein sequence ID" value="MDR6299967.1"/>
    <property type="molecule type" value="Genomic_DNA"/>
</dbReference>
<protein>
    <submittedName>
        <fullName evidence="2">L-asparaginase</fullName>
        <ecNumber evidence="2">3.5.1.1</ecNumber>
    </submittedName>
</protein>
<sequence>MIHILTTGGTIEGLDYENKISQSKIVIKEFLASANVSTPYIIEKAFAKDSRSITEEDRKVLLEKIKTSSSNHILITHGTYTMEETAAYLGKQGLDKTIVLVGSFIMGHFKNTDAPFNLGFAISSLQLLKPGVYVAMNGTVFPGNNVTKNIETNKFMLKK</sequence>
<dbReference type="InterPro" id="IPR027474">
    <property type="entry name" value="L-asparaginase_N"/>
</dbReference>
<dbReference type="PANTHER" id="PTHR11707">
    <property type="entry name" value="L-ASPARAGINASE"/>
    <property type="match status" value="1"/>
</dbReference>
<keyword evidence="2" id="KW-0378">Hydrolase</keyword>
<dbReference type="GO" id="GO:0004067">
    <property type="term" value="F:asparaginase activity"/>
    <property type="evidence" value="ECO:0007669"/>
    <property type="project" value="UniProtKB-EC"/>
</dbReference>
<dbReference type="EC" id="3.5.1.1" evidence="2"/>
<dbReference type="InterPro" id="IPR036152">
    <property type="entry name" value="Asp/glu_Ase-like_sf"/>
</dbReference>
<dbReference type="Pfam" id="PF00710">
    <property type="entry name" value="Asparaginase"/>
    <property type="match status" value="1"/>
</dbReference>
<keyword evidence="3" id="KW-1185">Reference proteome</keyword>
<dbReference type="PROSITE" id="PS51732">
    <property type="entry name" value="ASN_GLN_ASE_3"/>
    <property type="match status" value="1"/>
</dbReference>
<dbReference type="InterPro" id="IPR006034">
    <property type="entry name" value="Asparaginase/glutaminase-like"/>
</dbReference>
<dbReference type="PIRSF" id="PIRSF001220">
    <property type="entry name" value="L-ASNase_gatD"/>
    <property type="match status" value="1"/>
</dbReference>
<accession>A0ABU1K4M4</accession>
<dbReference type="PANTHER" id="PTHR11707:SF28">
    <property type="entry name" value="60 KDA LYSOPHOSPHOLIPASE"/>
    <property type="match status" value="1"/>
</dbReference>
<dbReference type="Proteomes" id="UP001257659">
    <property type="component" value="Unassembled WGS sequence"/>
</dbReference>
<evidence type="ECO:0000259" key="1">
    <source>
        <dbReference type="Pfam" id="PF00710"/>
    </source>
</evidence>